<sequence>MLVAKKEVYSYYEDNNIDIKRTKKVTQNKKSNSSAKIKFFAVAFLILFVCLGVLFRYAQITQIKMEISKLEKDIKTLNKHKVDISLDLERIKESGWIEKEAETRLGMIYPTNEQVVYIAVNSYDIDSGIKVEEKSEKLGFLKLFSNVIGQISNKL</sequence>
<dbReference type="STRING" id="415015.SAMN05660462_00035"/>
<evidence type="ECO:0000313" key="3">
    <source>
        <dbReference type="Proteomes" id="UP000198625"/>
    </source>
</evidence>
<keyword evidence="1" id="KW-0812">Transmembrane</keyword>
<keyword evidence="1" id="KW-1133">Transmembrane helix</keyword>
<dbReference type="RefSeq" id="WP_091725557.1">
    <property type="nucleotide sequence ID" value="NZ_FNQE01000001.1"/>
</dbReference>
<organism evidence="2 3">
    <name type="scientific">Proteiniborus ethanoligenes</name>
    <dbReference type="NCBI Taxonomy" id="415015"/>
    <lineage>
        <taxon>Bacteria</taxon>
        <taxon>Bacillati</taxon>
        <taxon>Bacillota</taxon>
        <taxon>Clostridia</taxon>
        <taxon>Eubacteriales</taxon>
        <taxon>Proteiniborus</taxon>
    </lineage>
</organism>
<protein>
    <submittedName>
        <fullName evidence="2">Cell division protein FtsL</fullName>
    </submittedName>
</protein>
<accession>A0A1H3JWH3</accession>
<keyword evidence="3" id="KW-1185">Reference proteome</keyword>
<reference evidence="2 3" key="1">
    <citation type="submission" date="2016-10" db="EMBL/GenBank/DDBJ databases">
        <authorList>
            <person name="de Groot N.N."/>
        </authorList>
    </citation>
    <scope>NUCLEOTIDE SEQUENCE [LARGE SCALE GENOMIC DNA]</scope>
    <source>
        <strain evidence="2 3">DSM 21650</strain>
    </source>
</reference>
<dbReference type="EMBL" id="FNQE01000001">
    <property type="protein sequence ID" value="SDY43969.1"/>
    <property type="molecule type" value="Genomic_DNA"/>
</dbReference>
<evidence type="ECO:0000313" key="2">
    <source>
        <dbReference type="EMBL" id="SDY43969.1"/>
    </source>
</evidence>
<dbReference type="GO" id="GO:0051301">
    <property type="term" value="P:cell division"/>
    <property type="evidence" value="ECO:0007669"/>
    <property type="project" value="UniProtKB-KW"/>
</dbReference>
<name>A0A1H3JWH3_9FIRM</name>
<keyword evidence="2" id="KW-0131">Cell cycle</keyword>
<proteinExistence type="predicted"/>
<keyword evidence="2" id="KW-0132">Cell division</keyword>
<keyword evidence="1" id="KW-0472">Membrane</keyword>
<gene>
    <name evidence="2" type="ORF">SAMN05660462_00035</name>
</gene>
<evidence type="ECO:0000256" key="1">
    <source>
        <dbReference type="SAM" id="Phobius"/>
    </source>
</evidence>
<feature type="transmembrane region" description="Helical" evidence="1">
    <location>
        <begin position="39"/>
        <end position="58"/>
    </location>
</feature>
<dbReference type="Proteomes" id="UP000198625">
    <property type="component" value="Unassembled WGS sequence"/>
</dbReference>
<dbReference type="AlphaFoldDB" id="A0A1H3JWH3"/>